<dbReference type="Pfam" id="PF02627">
    <property type="entry name" value="CMD"/>
    <property type="match status" value="1"/>
</dbReference>
<evidence type="ECO:0000256" key="1">
    <source>
        <dbReference type="SAM" id="MobiDB-lite"/>
    </source>
</evidence>
<dbReference type="OrthoDB" id="6496098at2"/>
<dbReference type="NCBIfam" id="TIGR00778">
    <property type="entry name" value="ahpD_dom"/>
    <property type="match status" value="1"/>
</dbReference>
<accession>A0A502GNM8</accession>
<dbReference type="PANTHER" id="PTHR35446:SF2">
    <property type="entry name" value="CARBOXYMUCONOLACTONE DECARBOXYLASE-LIKE DOMAIN-CONTAINING PROTEIN"/>
    <property type="match status" value="1"/>
</dbReference>
<reference evidence="3 4" key="1">
    <citation type="journal article" date="2019" name="Environ. Microbiol.">
        <title>Species interactions and distinct microbial communities in high Arctic permafrost affected cryosols are associated with the CH4 and CO2 gas fluxes.</title>
        <authorList>
            <person name="Altshuler I."/>
            <person name="Hamel J."/>
            <person name="Turney S."/>
            <person name="Magnuson E."/>
            <person name="Levesque R."/>
            <person name="Greer C."/>
            <person name="Whyte L.G."/>
        </authorList>
    </citation>
    <scope>NUCLEOTIDE SEQUENCE [LARGE SCALE GENOMIC DNA]</scope>
    <source>
        <strain evidence="3 4">E4</strain>
    </source>
</reference>
<dbReference type="PANTHER" id="PTHR35446">
    <property type="entry name" value="SI:CH211-175M2.5"/>
    <property type="match status" value="1"/>
</dbReference>
<keyword evidence="3" id="KW-0560">Oxidoreductase</keyword>
<dbReference type="GO" id="GO:0051920">
    <property type="term" value="F:peroxiredoxin activity"/>
    <property type="evidence" value="ECO:0007669"/>
    <property type="project" value="InterPro"/>
</dbReference>
<dbReference type="InterPro" id="IPR003779">
    <property type="entry name" value="CMD-like"/>
</dbReference>
<keyword evidence="4" id="KW-1185">Reference proteome</keyword>
<feature type="region of interest" description="Disordered" evidence="1">
    <location>
        <begin position="1"/>
        <end position="29"/>
    </location>
</feature>
<dbReference type="InterPro" id="IPR010195">
    <property type="entry name" value="Uncharacterised_peroxidase-rel"/>
</dbReference>
<proteinExistence type="predicted"/>
<dbReference type="SUPFAM" id="SSF69118">
    <property type="entry name" value="AhpD-like"/>
    <property type="match status" value="2"/>
</dbReference>
<keyword evidence="3" id="KW-0575">Peroxidase</keyword>
<dbReference type="InterPro" id="IPR004675">
    <property type="entry name" value="AhpD_core"/>
</dbReference>
<dbReference type="EMBL" id="RCZD01000004">
    <property type="protein sequence ID" value="TPG62596.1"/>
    <property type="molecule type" value="Genomic_DNA"/>
</dbReference>
<organism evidence="3 4">
    <name type="scientific">Ewingella americana</name>
    <dbReference type="NCBI Taxonomy" id="41202"/>
    <lineage>
        <taxon>Bacteria</taxon>
        <taxon>Pseudomonadati</taxon>
        <taxon>Pseudomonadota</taxon>
        <taxon>Gammaproteobacteria</taxon>
        <taxon>Enterobacterales</taxon>
        <taxon>Yersiniaceae</taxon>
        <taxon>Ewingella</taxon>
    </lineage>
</organism>
<evidence type="ECO:0000259" key="2">
    <source>
        <dbReference type="Pfam" id="PF02627"/>
    </source>
</evidence>
<dbReference type="Gene3D" id="1.20.1290.10">
    <property type="entry name" value="AhpD-like"/>
    <property type="match status" value="2"/>
</dbReference>
<evidence type="ECO:0000313" key="4">
    <source>
        <dbReference type="Proteomes" id="UP000317663"/>
    </source>
</evidence>
<feature type="domain" description="Carboxymuconolactone decarboxylase-like" evidence="2">
    <location>
        <begin position="278"/>
        <end position="315"/>
    </location>
</feature>
<dbReference type="InterPro" id="IPR029032">
    <property type="entry name" value="AhpD-like"/>
</dbReference>
<dbReference type="NCBIfam" id="TIGR01926">
    <property type="entry name" value="peroxid_rel"/>
    <property type="match status" value="1"/>
</dbReference>
<gene>
    <name evidence="3" type="ORF">EAH77_08900</name>
</gene>
<dbReference type="RefSeq" id="WP_140471780.1">
    <property type="nucleotide sequence ID" value="NZ_RCZD01000004.1"/>
</dbReference>
<protein>
    <submittedName>
        <fullName evidence="3">Peroxidase</fullName>
    </submittedName>
</protein>
<dbReference type="AlphaFoldDB" id="A0A502GNM8"/>
<comment type="caution">
    <text evidence="3">The sequence shown here is derived from an EMBL/GenBank/DDBJ whole genome shotgun (WGS) entry which is preliminary data.</text>
</comment>
<name>A0A502GNM8_9GAMM</name>
<dbReference type="Proteomes" id="UP000317663">
    <property type="component" value="Unassembled WGS sequence"/>
</dbReference>
<sequence length="405" mass="44626">MEQQRRAVHNGWYHETQSSQQGHLPPAPHAAQVDDRFLLGLDTQLDPTLRQLFGEHSGLLHASRACYDALFPEKVALSRTATLSIYDRLSSALTVAQVTGVQPLCSHYAARLAPLSSPDASRESNIRQTHITQFSRLLATHPTLITPQMLKQLADIGLSTQDIVTFTQLIGFVSYQARVLAVLGALRGRIAAVLPGFPAPESCVQHGFSLTSRQWQARLPEVDLTCASKQQLDVLDLIAPEARSSSFYRLLVQDAPCLSEFSAVFNHVMQARAQKKATWRELAAVATSRLNGCVYCAAIHGRFYLEAGGDEGKIEWLFSESNAVERRTAHRSTDAYNEDKVTPEYVLLQVTTALTQTPERFNADELHALSDAGYSAAQSLDILLTSALFAWSNRLIQTLGDATAR</sequence>
<evidence type="ECO:0000313" key="3">
    <source>
        <dbReference type="EMBL" id="TPG62596.1"/>
    </source>
</evidence>